<evidence type="ECO:0000259" key="2">
    <source>
        <dbReference type="PROSITE" id="PS51208"/>
    </source>
</evidence>
<dbReference type="SMART" id="SM00869">
    <property type="entry name" value="Autotransporter"/>
    <property type="match status" value="1"/>
</dbReference>
<dbReference type="Pfam" id="PF03797">
    <property type="entry name" value="Autotransporter"/>
    <property type="match status" value="1"/>
</dbReference>
<dbReference type="PROSITE" id="PS51208">
    <property type="entry name" value="AUTOTRANSPORTER"/>
    <property type="match status" value="1"/>
</dbReference>
<feature type="signal peptide" evidence="1">
    <location>
        <begin position="1"/>
        <end position="27"/>
    </location>
</feature>
<feature type="domain" description="Autotransporter" evidence="2">
    <location>
        <begin position="827"/>
        <end position="1115"/>
    </location>
</feature>
<keyword evidence="1" id="KW-0732">Signal</keyword>
<dbReference type="SUPFAM" id="SSF103515">
    <property type="entry name" value="Autotransporter"/>
    <property type="match status" value="1"/>
</dbReference>
<feature type="chain" id="PRO_5024434066" evidence="1">
    <location>
        <begin position="28"/>
        <end position="1115"/>
    </location>
</feature>
<organism evidence="3 4">
    <name type="scientific">Pseudomonas nicosulfuronedens</name>
    <dbReference type="NCBI Taxonomy" id="2571105"/>
    <lineage>
        <taxon>Bacteria</taxon>
        <taxon>Pseudomonadati</taxon>
        <taxon>Pseudomonadota</taxon>
        <taxon>Gammaproteobacteria</taxon>
        <taxon>Pseudomonadales</taxon>
        <taxon>Pseudomonadaceae</taxon>
        <taxon>Pseudomonas</taxon>
    </lineage>
</organism>
<gene>
    <name evidence="3" type="ORF">FAS41_09660</name>
</gene>
<proteinExistence type="predicted"/>
<dbReference type="Gene3D" id="2.40.128.130">
    <property type="entry name" value="Autotransporter beta-domain"/>
    <property type="match status" value="1"/>
</dbReference>
<dbReference type="RefSeq" id="WP_138521631.1">
    <property type="nucleotide sequence ID" value="NZ_SWDV01000010.1"/>
</dbReference>
<sequence length="1115" mass="120381">MHQSKAFSRNKISLAISFAVASTSLYAQDIRTSYNQQGTAVFETHFFDIGDGPYMGDPKAPEYSTWNLDSEQKNKIQKAIDYWATVIQPNPGTSPAIVNVGTYKGDNAGGISDTIELPDKTATTVLQAFLTGQGSLIDSLTFGSHAQFQMGSGLTYDTLPYSPTQQPLGSKGFDINATALHELAHGLGINTNVTNKKGDNSDTPYFNEALIGWEQHLRDDNGNPAHPNQVVLCTGCNNDYDPDGFDLRKDQGYFTGDNVTEVLDGAMPGVPVKILGVEGDVDDNYMSHSELKNSLMSHQNYRNYTTFMEAELAALQDMGYQIDRRNFFGYSVYGNGQMLYNQNGYFKRNETGTAYLTGAYNETPLGIGLHVYGSDNLIYQQADLLTRGAGAVGVRIDGQGNALIVEPGTRIHADGLNGQGILFAYGKDHTLVLRGDVQAMGENGVGARFSFGQNMLGSLGASSEYRGSYFQFQNNKVLDNPLPELMGALVDDVDISGRLAGTDAAIRIDDSALVNQINILAGAQLEGGIYSDYNRWGGVEQRFTQLNFGLLNDGQGRALDQTDPNFRMTYDGDIQGIRSLVLNLRGGETSLNSQNNQLYAVNVEEGATLRGNGLFQLNPNGEFVNRGTVAPGNSLGSITVDGDYRQTDTGQLLVEVNDKRQHDSLLVTGNADLAGRLTVAPVRGWYSPQWTVSSSQLLQSTSTTGSFDAVESLPVSPTLSLLATPKADGSYLLNFERSSDAYAQYALSQNGREVGEALSETASEVKAGDTDRQKLYTALDFSAADGSTIGRALEQLSPSAYSAMLASSLQREQQVADAISAREPGKLRDDEWQAFIQPFGGNTRQNSDSHTVGFNSDSSGVIFGAETAATSDGNLIVGLHGAASKQKVNLKDPLHGDGNTTALELGVHARYAADPMAGSYMLGSARIGYETGELKRKLDFADYSAENKADWTGKSASLVGGGGYRFKLNENVSLGPIATLTYTNLWRDGTHEKGADGSTLKLKSQQFDSLRSSIGLNSAMKFPLDGGKAIKAEGQITWNHELLDTDLIQDATFANYQGVKFKSKNTVMDRDSMGLRGSVRYQLSENVDIGAGVASDLFRTGYNSVSGNLSLDWRF</sequence>
<dbReference type="Proteomes" id="UP000306635">
    <property type="component" value="Unassembled WGS sequence"/>
</dbReference>
<accession>A0A5R9R7D5</accession>
<evidence type="ECO:0000256" key="1">
    <source>
        <dbReference type="SAM" id="SignalP"/>
    </source>
</evidence>
<dbReference type="InterPro" id="IPR011050">
    <property type="entry name" value="Pectin_lyase_fold/virulence"/>
</dbReference>
<dbReference type="AlphaFoldDB" id="A0A5R9R7D5"/>
<evidence type="ECO:0000313" key="3">
    <source>
        <dbReference type="EMBL" id="TLX78797.1"/>
    </source>
</evidence>
<keyword evidence="4" id="KW-1185">Reference proteome</keyword>
<dbReference type="InterPro" id="IPR036709">
    <property type="entry name" value="Autotransporte_beta_dom_sf"/>
</dbReference>
<evidence type="ECO:0000313" key="4">
    <source>
        <dbReference type="Proteomes" id="UP000306635"/>
    </source>
</evidence>
<protein>
    <submittedName>
        <fullName evidence="3">Autotransporter domain-containing protein</fullName>
    </submittedName>
</protein>
<dbReference type="SUPFAM" id="SSF51126">
    <property type="entry name" value="Pectin lyase-like"/>
    <property type="match status" value="1"/>
</dbReference>
<reference evidence="3 4" key="1">
    <citation type="submission" date="2019-04" db="EMBL/GenBank/DDBJ databases">
        <authorList>
            <person name="Li M."/>
        </authorList>
    </citation>
    <scope>NUCLEOTIDE SEQUENCE [LARGE SCALE GENOMIC DNA]</scope>
    <source>
        <strain evidence="3 4">LAM1902</strain>
    </source>
</reference>
<dbReference type="EMBL" id="SWDV01000010">
    <property type="protein sequence ID" value="TLX78797.1"/>
    <property type="molecule type" value="Genomic_DNA"/>
</dbReference>
<comment type="caution">
    <text evidence="3">The sequence shown here is derived from an EMBL/GenBank/DDBJ whole genome shotgun (WGS) entry which is preliminary data.</text>
</comment>
<dbReference type="InterPro" id="IPR005546">
    <property type="entry name" value="Autotransporte_beta"/>
</dbReference>
<dbReference type="OrthoDB" id="1393129at2"/>
<name>A0A5R9R7D5_9PSED</name>